<reference evidence="10 11" key="1">
    <citation type="submission" date="2018-02" db="EMBL/GenBank/DDBJ databases">
        <title>Genome sequence of Desulfovibrio carbinolicus DSM 3852.</title>
        <authorList>
            <person name="Wilbanks E."/>
            <person name="Skennerton C.T."/>
            <person name="Orphan V.J."/>
        </authorList>
    </citation>
    <scope>NUCLEOTIDE SEQUENCE [LARGE SCALE GENOMIC DNA]</scope>
    <source>
        <strain evidence="10 11">DSM 3852</strain>
    </source>
</reference>
<dbReference type="Proteomes" id="UP000293296">
    <property type="component" value="Chromosome"/>
</dbReference>
<keyword evidence="5 7" id="KW-0472">Membrane</keyword>
<dbReference type="OrthoDB" id="9802264at2"/>
<dbReference type="GO" id="GO:0022857">
    <property type="term" value="F:transmembrane transporter activity"/>
    <property type="evidence" value="ECO:0007669"/>
    <property type="project" value="TreeGrafter"/>
</dbReference>
<evidence type="ECO:0000256" key="4">
    <source>
        <dbReference type="ARBA" id="ARBA00022989"/>
    </source>
</evidence>
<evidence type="ECO:0000256" key="1">
    <source>
        <dbReference type="ARBA" id="ARBA00004651"/>
    </source>
</evidence>
<evidence type="ECO:0000256" key="6">
    <source>
        <dbReference type="ARBA" id="ARBA00038076"/>
    </source>
</evidence>
<evidence type="ECO:0000313" key="11">
    <source>
        <dbReference type="Proteomes" id="UP000293296"/>
    </source>
</evidence>
<dbReference type="KEGG" id="dcb:C3Y92_15625"/>
<dbReference type="RefSeq" id="WP_129354158.1">
    <property type="nucleotide sequence ID" value="NZ_CP026538.1"/>
</dbReference>
<keyword evidence="4 7" id="KW-1133">Transmembrane helix</keyword>
<organism evidence="10 11">
    <name type="scientific">Solidesulfovibrio carbinolicus</name>
    <dbReference type="NCBI Taxonomy" id="296842"/>
    <lineage>
        <taxon>Bacteria</taxon>
        <taxon>Pseudomonadati</taxon>
        <taxon>Thermodesulfobacteriota</taxon>
        <taxon>Desulfovibrionia</taxon>
        <taxon>Desulfovibrionales</taxon>
        <taxon>Desulfovibrionaceae</taxon>
        <taxon>Solidesulfovibrio</taxon>
    </lineage>
</organism>
<accession>A0A4P6HMY7</accession>
<feature type="transmembrane region" description="Helical" evidence="7">
    <location>
        <begin position="329"/>
        <end position="352"/>
    </location>
</feature>
<dbReference type="PANTHER" id="PTHR30572:SF4">
    <property type="entry name" value="ABC TRANSPORTER PERMEASE YTRF"/>
    <property type="match status" value="1"/>
</dbReference>
<feature type="domain" description="MacB-like periplasmic core" evidence="9">
    <location>
        <begin position="27"/>
        <end position="247"/>
    </location>
</feature>
<dbReference type="Pfam" id="PF12704">
    <property type="entry name" value="MacB_PCD"/>
    <property type="match status" value="1"/>
</dbReference>
<evidence type="ECO:0000313" key="10">
    <source>
        <dbReference type="EMBL" id="QAZ68581.1"/>
    </source>
</evidence>
<name>A0A4P6HMY7_9BACT</name>
<evidence type="ECO:0000256" key="5">
    <source>
        <dbReference type="ARBA" id="ARBA00023136"/>
    </source>
</evidence>
<dbReference type="AlphaFoldDB" id="A0A4P6HMY7"/>
<feature type="transmembrane region" description="Helical" evidence="7">
    <location>
        <begin position="284"/>
        <end position="309"/>
    </location>
</feature>
<evidence type="ECO:0000256" key="2">
    <source>
        <dbReference type="ARBA" id="ARBA00022475"/>
    </source>
</evidence>
<evidence type="ECO:0000256" key="3">
    <source>
        <dbReference type="ARBA" id="ARBA00022692"/>
    </source>
</evidence>
<proteinExistence type="inferred from homology"/>
<keyword evidence="11" id="KW-1185">Reference proteome</keyword>
<evidence type="ECO:0000259" key="8">
    <source>
        <dbReference type="Pfam" id="PF02687"/>
    </source>
</evidence>
<keyword evidence="2" id="KW-1003">Cell membrane</keyword>
<evidence type="ECO:0000256" key="7">
    <source>
        <dbReference type="SAM" id="Phobius"/>
    </source>
</evidence>
<dbReference type="InterPro" id="IPR003838">
    <property type="entry name" value="ABC3_permease_C"/>
</dbReference>
<comment type="similarity">
    <text evidence="6">Belongs to the ABC-4 integral membrane protein family.</text>
</comment>
<keyword evidence="3 7" id="KW-0812">Transmembrane</keyword>
<gene>
    <name evidence="10" type="ORF">C3Y92_15625</name>
</gene>
<comment type="subcellular location">
    <subcellularLocation>
        <location evidence="1">Cell membrane</location>
        <topology evidence="1">Multi-pass membrane protein</topology>
    </subcellularLocation>
</comment>
<feature type="transmembrane region" description="Helical" evidence="7">
    <location>
        <begin position="364"/>
        <end position="390"/>
    </location>
</feature>
<dbReference type="InterPro" id="IPR050250">
    <property type="entry name" value="Macrolide_Exporter_MacB"/>
</dbReference>
<dbReference type="EMBL" id="CP026538">
    <property type="protein sequence ID" value="QAZ68581.1"/>
    <property type="molecule type" value="Genomic_DNA"/>
</dbReference>
<feature type="domain" description="ABC3 transporter permease C-terminal" evidence="8">
    <location>
        <begin position="288"/>
        <end position="400"/>
    </location>
</feature>
<dbReference type="GO" id="GO:0005886">
    <property type="term" value="C:plasma membrane"/>
    <property type="evidence" value="ECO:0007669"/>
    <property type="project" value="UniProtKB-SubCell"/>
</dbReference>
<evidence type="ECO:0000259" key="9">
    <source>
        <dbReference type="Pfam" id="PF12704"/>
    </source>
</evidence>
<feature type="transmembrane region" description="Helical" evidence="7">
    <location>
        <begin position="20"/>
        <end position="41"/>
    </location>
</feature>
<dbReference type="PANTHER" id="PTHR30572">
    <property type="entry name" value="MEMBRANE COMPONENT OF TRANSPORTER-RELATED"/>
    <property type="match status" value="1"/>
</dbReference>
<protein>
    <submittedName>
        <fullName evidence="10">ABC transporter permease</fullName>
    </submittedName>
</protein>
<dbReference type="InterPro" id="IPR025857">
    <property type="entry name" value="MacB_PCD"/>
</dbReference>
<sequence length="407" mass="44025">MTPPRLVRIAGHALRAVFAYPTSACFSILAVALAICVVSLTEAATRGANAKIEEFVQWFGADAAFVAGGEVRGRAVGQRNETITMADWRAIRDGLPGVHDVSASRLVRRKTFKYGSRTHETPALVGAMPGFTRAWNWSLALGRDLEPDDEAGRARVCLLGEIPRRALFADENPLGRQVRLDGQPYTVIGVLSERGFVSGGVSVDDRVVVPLSSLTRHYNLNPLYLRGIRLKFADASDMDANIAELRRFLRRLHGLGPEQEDDFTVVTIQEIFNFLSVLRLGIQLFLVVTSAVVIAAAGFTAANLAYLNISLRRVEIGLLMAVGARRRDIVAHIVLELLILDLAGAILGYALGEAACWLVNRQGLLVAVATWRTFGLALGLGLAVTLVFGLRPALAAAALQPDQALRG</sequence>
<dbReference type="Pfam" id="PF02687">
    <property type="entry name" value="FtsX"/>
    <property type="match status" value="1"/>
</dbReference>